<dbReference type="CDD" id="cd06577">
    <property type="entry name" value="PASTA_pknB"/>
    <property type="match status" value="1"/>
</dbReference>
<dbReference type="Proteomes" id="UP001250858">
    <property type="component" value="Chromosome"/>
</dbReference>
<evidence type="ECO:0000256" key="1">
    <source>
        <dbReference type="SAM" id="MobiDB-lite"/>
    </source>
</evidence>
<dbReference type="InterPro" id="IPR005543">
    <property type="entry name" value="PASTA_dom"/>
</dbReference>
<feature type="region of interest" description="Disordered" evidence="1">
    <location>
        <begin position="151"/>
        <end position="213"/>
    </location>
</feature>
<name>A0ABY9RSQ3_9ACTN</name>
<protein>
    <submittedName>
        <fullName evidence="3">PASTA domain-containing protein</fullName>
    </submittedName>
</protein>
<organism evidence="3 4">
    <name type="scientific">Streptomyces roseicoloratus</name>
    <dbReference type="NCBI Taxonomy" id="2508722"/>
    <lineage>
        <taxon>Bacteria</taxon>
        <taxon>Bacillati</taxon>
        <taxon>Actinomycetota</taxon>
        <taxon>Actinomycetes</taxon>
        <taxon>Kitasatosporales</taxon>
        <taxon>Streptomycetaceae</taxon>
        <taxon>Streptomyces</taxon>
    </lineage>
</organism>
<gene>
    <name evidence="3" type="ORF">RGF97_10605</name>
</gene>
<keyword evidence="4" id="KW-1185">Reference proteome</keyword>
<proteinExistence type="predicted"/>
<sequence length="223" mass="24600">MPDFTGDSLDVAFPKSRRKGFTVLYHDASDRKREVTARSLWKVCFQVTGGSPEEPIVDFGVVRREEPCPEAEGAAVPWRKMPDVVGLTWRAAVPKVTAAGVPERKVHAEAAYLNDTLPREGEYDDWQVCRQDPVSGAPLTDEVYTVTLALSSPDHGCPDPDRGRDAYLPDGDDDGDPDYLDPYPRDRNRTRLYPNGIPHGSGDSGGSGGSGDGWRVCRHTRWC</sequence>
<feature type="compositionally biased region" description="Gly residues" evidence="1">
    <location>
        <begin position="202"/>
        <end position="212"/>
    </location>
</feature>
<accession>A0ABY9RSQ3</accession>
<evidence type="ECO:0000313" key="4">
    <source>
        <dbReference type="Proteomes" id="UP001250858"/>
    </source>
</evidence>
<evidence type="ECO:0000313" key="3">
    <source>
        <dbReference type="EMBL" id="WMX45213.1"/>
    </source>
</evidence>
<feature type="compositionally biased region" description="Acidic residues" evidence="1">
    <location>
        <begin position="170"/>
        <end position="179"/>
    </location>
</feature>
<feature type="compositionally biased region" description="Basic and acidic residues" evidence="1">
    <location>
        <begin position="156"/>
        <end position="167"/>
    </location>
</feature>
<feature type="domain" description="PASTA" evidence="2">
    <location>
        <begin position="80"/>
        <end position="151"/>
    </location>
</feature>
<dbReference type="Pfam" id="PF03793">
    <property type="entry name" value="PASTA"/>
    <property type="match status" value="1"/>
</dbReference>
<evidence type="ECO:0000259" key="2">
    <source>
        <dbReference type="Pfam" id="PF03793"/>
    </source>
</evidence>
<dbReference type="EMBL" id="CP133762">
    <property type="protein sequence ID" value="WMX45213.1"/>
    <property type="molecule type" value="Genomic_DNA"/>
</dbReference>
<dbReference type="RefSeq" id="WP_309548393.1">
    <property type="nucleotide sequence ID" value="NZ_CP133762.1"/>
</dbReference>
<reference evidence="3 4" key="1">
    <citation type="submission" date="2023-09" db="EMBL/GenBank/DDBJ databases">
        <title>Complete genome of Streptomyces roseicoloratus T14.</title>
        <authorList>
            <person name="Bashizi T."/>
            <person name="Kim M.-J."/>
            <person name="Lee G."/>
            <person name="Tagele S.B."/>
            <person name="Shin J.-H."/>
        </authorList>
    </citation>
    <scope>NUCLEOTIDE SEQUENCE [LARGE SCALE GENOMIC DNA]</scope>
    <source>
        <strain evidence="3 4">T14</strain>
    </source>
</reference>
<dbReference type="Gene3D" id="3.30.10.20">
    <property type="match status" value="1"/>
</dbReference>